<dbReference type="InterPro" id="IPR002528">
    <property type="entry name" value="MATE_fam"/>
</dbReference>
<dbReference type="GO" id="GO:0005886">
    <property type="term" value="C:plasma membrane"/>
    <property type="evidence" value="ECO:0007669"/>
    <property type="project" value="UniProtKB-SubCell"/>
</dbReference>
<evidence type="ECO:0000256" key="2">
    <source>
        <dbReference type="ARBA" id="ARBA00022448"/>
    </source>
</evidence>
<feature type="transmembrane region" description="Helical" evidence="8">
    <location>
        <begin position="334"/>
        <end position="353"/>
    </location>
</feature>
<proteinExistence type="predicted"/>
<dbReference type="PIRSF" id="PIRSF006603">
    <property type="entry name" value="DinF"/>
    <property type="match status" value="1"/>
</dbReference>
<evidence type="ECO:0000256" key="6">
    <source>
        <dbReference type="ARBA" id="ARBA00023136"/>
    </source>
</evidence>
<feature type="transmembrane region" description="Helical" evidence="8">
    <location>
        <begin position="20"/>
        <end position="39"/>
    </location>
</feature>
<dbReference type="Proteomes" id="UP000466535">
    <property type="component" value="Unassembled WGS sequence"/>
</dbReference>
<evidence type="ECO:0000256" key="5">
    <source>
        <dbReference type="ARBA" id="ARBA00022989"/>
    </source>
</evidence>
<sequence>MFKGPDELELTSGDVGMPLFWLSLPIVITNLLQTAYNLVDTFWLGQYSTTALAAISFGFPLVFLFISFGLGLSVAGSVLVAQNTGAGDSRQAEYAASQTILFSFVLATVLGVAGYFVVGDLLRLFGAAPATQVAATSYLQVITLGLPLMFGFLVFISLMRGYGDTVTPMLVMFGSVVLNIALDPFLIFGWTVLPNAPLVGTISFPELGIQGAAYATVFSRGVAMVVGLAIMFRGNRGVKIRLSDMRPDLAYFRKILRIGVPASIEGTGRAISVNALLVVVGGFSTVVVAGYGIGIRIFSVIFLPAIAVSQGVETMVGQNVGAERVDRASTATQFAAKWMFVLLGGLGVLIFLLPRPIAAVFTNDPAVVDIAAEFLRYVALTFGFIGVMRAYTGAFRGAGHTLMAAVVAVSFLGFIRLPVAAILAYGVGPAALTVAGQTVAIPELVTAIGPTGIWWGFIVSNIAGAVIAYAWFRRGTWKSGDVRGPAGDAPGAGSDSESEPSTGD</sequence>
<dbReference type="PANTHER" id="PTHR43549:SF2">
    <property type="entry name" value="MULTIDRUG RESISTANCE PROTEIN NORM-RELATED"/>
    <property type="match status" value="1"/>
</dbReference>
<feature type="region of interest" description="Disordered" evidence="7">
    <location>
        <begin position="481"/>
        <end position="504"/>
    </location>
</feature>
<feature type="compositionally biased region" description="Low complexity" evidence="7">
    <location>
        <begin position="484"/>
        <end position="495"/>
    </location>
</feature>
<gene>
    <name evidence="9" type="ORF">GRX03_07825</name>
</gene>
<keyword evidence="3" id="KW-1003">Cell membrane</keyword>
<evidence type="ECO:0000256" key="3">
    <source>
        <dbReference type="ARBA" id="ARBA00022475"/>
    </source>
</evidence>
<evidence type="ECO:0000256" key="7">
    <source>
        <dbReference type="SAM" id="MobiDB-lite"/>
    </source>
</evidence>
<keyword evidence="6 8" id="KW-0472">Membrane</keyword>
<evidence type="ECO:0000313" key="10">
    <source>
        <dbReference type="Proteomes" id="UP000466535"/>
    </source>
</evidence>
<dbReference type="EMBL" id="WUUT01000002">
    <property type="protein sequence ID" value="MXR51511.1"/>
    <property type="molecule type" value="Genomic_DNA"/>
</dbReference>
<feature type="transmembrane region" description="Helical" evidence="8">
    <location>
        <begin position="453"/>
        <end position="472"/>
    </location>
</feature>
<dbReference type="RefSeq" id="WP_159763633.1">
    <property type="nucleotide sequence ID" value="NZ_WUUT01000002.1"/>
</dbReference>
<reference evidence="9 10" key="1">
    <citation type="submission" date="2019-12" db="EMBL/GenBank/DDBJ databases">
        <title>Isolation and characterization of three novel carbon monoxide-oxidizing members of Halobacteria from salione crusts and soils.</title>
        <authorList>
            <person name="Myers M.R."/>
            <person name="King G.M."/>
        </authorList>
    </citation>
    <scope>NUCLEOTIDE SEQUENCE [LARGE SCALE GENOMIC DNA]</scope>
    <source>
        <strain evidence="9 10">WSH3</strain>
    </source>
</reference>
<dbReference type="PANTHER" id="PTHR43549">
    <property type="entry name" value="MULTIDRUG RESISTANCE PROTEIN YPNP-RELATED"/>
    <property type="match status" value="1"/>
</dbReference>
<feature type="transmembrane region" description="Helical" evidence="8">
    <location>
        <begin position="100"/>
        <end position="118"/>
    </location>
</feature>
<feature type="transmembrane region" description="Helical" evidence="8">
    <location>
        <begin position="397"/>
        <end position="415"/>
    </location>
</feature>
<feature type="transmembrane region" description="Helical" evidence="8">
    <location>
        <begin position="170"/>
        <end position="192"/>
    </location>
</feature>
<keyword evidence="2" id="KW-0813">Transport</keyword>
<accession>A0A6B0T8H3</accession>
<evidence type="ECO:0000256" key="4">
    <source>
        <dbReference type="ARBA" id="ARBA00022692"/>
    </source>
</evidence>
<dbReference type="CDD" id="cd13142">
    <property type="entry name" value="MATE_like_12"/>
    <property type="match status" value="1"/>
</dbReference>
<dbReference type="InterPro" id="IPR048279">
    <property type="entry name" value="MdtK-like"/>
</dbReference>
<evidence type="ECO:0000256" key="8">
    <source>
        <dbReference type="SAM" id="Phobius"/>
    </source>
</evidence>
<feature type="transmembrane region" description="Helical" evidence="8">
    <location>
        <begin position="275"/>
        <end position="306"/>
    </location>
</feature>
<name>A0A6B0T8H3_9EURY</name>
<feature type="transmembrane region" description="Helical" evidence="8">
    <location>
        <begin position="212"/>
        <end position="232"/>
    </location>
</feature>
<comment type="caution">
    <text evidence="9">The sequence shown here is derived from an EMBL/GenBank/DDBJ whole genome shotgun (WGS) entry which is preliminary data.</text>
</comment>
<comment type="subcellular location">
    <subcellularLocation>
        <location evidence="1">Cell membrane</location>
        <topology evidence="1">Multi-pass membrane protein</topology>
    </subcellularLocation>
</comment>
<dbReference type="GO" id="GO:0042910">
    <property type="term" value="F:xenobiotic transmembrane transporter activity"/>
    <property type="evidence" value="ECO:0007669"/>
    <property type="project" value="InterPro"/>
</dbReference>
<keyword evidence="5 8" id="KW-1133">Transmembrane helix</keyword>
<evidence type="ECO:0000256" key="1">
    <source>
        <dbReference type="ARBA" id="ARBA00004651"/>
    </source>
</evidence>
<dbReference type="NCBIfam" id="TIGR00797">
    <property type="entry name" value="matE"/>
    <property type="match status" value="1"/>
</dbReference>
<keyword evidence="4 8" id="KW-0812">Transmembrane</keyword>
<feature type="transmembrane region" description="Helical" evidence="8">
    <location>
        <begin position="374"/>
        <end position="391"/>
    </location>
</feature>
<dbReference type="InterPro" id="IPR052031">
    <property type="entry name" value="Membrane_Transporter-Flippase"/>
</dbReference>
<feature type="transmembrane region" description="Helical" evidence="8">
    <location>
        <begin position="51"/>
        <end position="80"/>
    </location>
</feature>
<organism evidence="9 10">
    <name type="scientific">Halovenus carboxidivorans</name>
    <dbReference type="NCBI Taxonomy" id="2692199"/>
    <lineage>
        <taxon>Archaea</taxon>
        <taxon>Methanobacteriati</taxon>
        <taxon>Methanobacteriota</taxon>
        <taxon>Stenosarchaea group</taxon>
        <taxon>Halobacteria</taxon>
        <taxon>Halobacteriales</taxon>
        <taxon>Haloarculaceae</taxon>
        <taxon>Halovenus</taxon>
    </lineage>
</organism>
<feature type="transmembrane region" description="Helical" evidence="8">
    <location>
        <begin position="422"/>
        <end position="441"/>
    </location>
</feature>
<dbReference type="Pfam" id="PF01554">
    <property type="entry name" value="MatE"/>
    <property type="match status" value="2"/>
</dbReference>
<dbReference type="OrthoDB" id="214119at2157"/>
<protein>
    <submittedName>
        <fullName evidence="9">MATE family efflux transporter</fullName>
    </submittedName>
</protein>
<dbReference type="AlphaFoldDB" id="A0A6B0T8H3"/>
<evidence type="ECO:0000313" key="9">
    <source>
        <dbReference type="EMBL" id="MXR51511.1"/>
    </source>
</evidence>
<dbReference type="GO" id="GO:0015297">
    <property type="term" value="F:antiporter activity"/>
    <property type="evidence" value="ECO:0007669"/>
    <property type="project" value="InterPro"/>
</dbReference>
<feature type="transmembrane region" description="Helical" evidence="8">
    <location>
        <begin position="138"/>
        <end position="158"/>
    </location>
</feature>
<keyword evidence="10" id="KW-1185">Reference proteome</keyword>